<dbReference type="InterPro" id="IPR039425">
    <property type="entry name" value="RNA_pol_sigma-70-like"/>
</dbReference>
<dbReference type="PANTHER" id="PTHR43133:SF46">
    <property type="entry name" value="RNA POLYMERASE SIGMA-70 FACTOR ECF SUBFAMILY"/>
    <property type="match status" value="1"/>
</dbReference>
<evidence type="ECO:0000256" key="1">
    <source>
        <dbReference type="ARBA" id="ARBA00010641"/>
    </source>
</evidence>
<keyword evidence="5 6" id="KW-0804">Transcription</keyword>
<feature type="domain" description="RNA polymerase sigma-70 region 2" evidence="7">
    <location>
        <begin position="23"/>
        <end position="87"/>
    </location>
</feature>
<proteinExistence type="inferred from homology"/>
<dbReference type="InterPro" id="IPR007627">
    <property type="entry name" value="RNA_pol_sigma70_r2"/>
</dbReference>
<dbReference type="AlphaFoldDB" id="A0A7W9SNI4"/>
<dbReference type="EMBL" id="JACHGW010000002">
    <property type="protein sequence ID" value="MBB6049895.1"/>
    <property type="molecule type" value="Genomic_DNA"/>
</dbReference>
<dbReference type="SUPFAM" id="SSF88659">
    <property type="entry name" value="Sigma3 and sigma4 domains of RNA polymerase sigma factors"/>
    <property type="match status" value="1"/>
</dbReference>
<comment type="similarity">
    <text evidence="1 6">Belongs to the sigma-70 factor family. ECF subfamily.</text>
</comment>
<evidence type="ECO:0000313" key="9">
    <source>
        <dbReference type="EMBL" id="MBB6049895.1"/>
    </source>
</evidence>
<sequence length="192" mass="21476">MQVPDLWLVRRAKNGDTAAFGALLTRHSRRVYNLLLRLTGSPALAEDLTQETFLTAYQRLADWRGTGALSTWLCGIAVKHHLAARRKSHFTETLDAHEELAADLTSDPLARYTQHEAKQALNTAISALPLPYREVFVLVRVQELRYREVAELLEIPLGTVQSRLAQATVLLQHALSPSIDGLPQKGTKRHVL</sequence>
<dbReference type="GO" id="GO:0006950">
    <property type="term" value="P:response to stress"/>
    <property type="evidence" value="ECO:0007669"/>
    <property type="project" value="UniProtKB-ARBA"/>
</dbReference>
<evidence type="ECO:0000259" key="7">
    <source>
        <dbReference type="Pfam" id="PF04542"/>
    </source>
</evidence>
<dbReference type="PANTHER" id="PTHR43133">
    <property type="entry name" value="RNA POLYMERASE ECF-TYPE SIGMA FACTO"/>
    <property type="match status" value="1"/>
</dbReference>
<dbReference type="RefSeq" id="WP_184193832.1">
    <property type="nucleotide sequence ID" value="NZ_JACHGW010000002.1"/>
</dbReference>
<dbReference type="NCBIfam" id="TIGR02937">
    <property type="entry name" value="sigma70-ECF"/>
    <property type="match status" value="1"/>
</dbReference>
<reference evidence="9 10" key="1">
    <citation type="submission" date="2020-08" db="EMBL/GenBank/DDBJ databases">
        <title>Genomic Encyclopedia of Type Strains, Phase IV (KMG-IV): sequencing the most valuable type-strain genomes for metagenomic binning, comparative biology and taxonomic classification.</title>
        <authorList>
            <person name="Goeker M."/>
        </authorList>
    </citation>
    <scope>NUCLEOTIDE SEQUENCE [LARGE SCALE GENOMIC DNA]</scope>
    <source>
        <strain evidence="9 10">DSM 23562</strain>
    </source>
</reference>
<dbReference type="Gene3D" id="1.10.1740.10">
    <property type="match status" value="1"/>
</dbReference>
<evidence type="ECO:0000259" key="8">
    <source>
        <dbReference type="Pfam" id="PF08281"/>
    </source>
</evidence>
<keyword evidence="10" id="KW-1185">Reference proteome</keyword>
<dbReference type="SUPFAM" id="SSF88946">
    <property type="entry name" value="Sigma2 domain of RNA polymerase sigma factors"/>
    <property type="match status" value="1"/>
</dbReference>
<evidence type="ECO:0000256" key="5">
    <source>
        <dbReference type="ARBA" id="ARBA00023163"/>
    </source>
</evidence>
<organism evidence="9 10">
    <name type="scientific">Armatimonas rosea</name>
    <dbReference type="NCBI Taxonomy" id="685828"/>
    <lineage>
        <taxon>Bacteria</taxon>
        <taxon>Bacillati</taxon>
        <taxon>Armatimonadota</taxon>
        <taxon>Armatimonadia</taxon>
        <taxon>Armatimonadales</taxon>
        <taxon>Armatimonadaceae</taxon>
        <taxon>Armatimonas</taxon>
    </lineage>
</organism>
<evidence type="ECO:0000256" key="2">
    <source>
        <dbReference type="ARBA" id="ARBA00023015"/>
    </source>
</evidence>
<protein>
    <recommendedName>
        <fullName evidence="6">RNA polymerase sigma factor</fullName>
    </recommendedName>
</protein>
<dbReference type="GO" id="GO:0006352">
    <property type="term" value="P:DNA-templated transcription initiation"/>
    <property type="evidence" value="ECO:0007669"/>
    <property type="project" value="InterPro"/>
</dbReference>
<comment type="caution">
    <text evidence="9">The sequence shown here is derived from an EMBL/GenBank/DDBJ whole genome shotgun (WGS) entry which is preliminary data.</text>
</comment>
<evidence type="ECO:0000256" key="4">
    <source>
        <dbReference type="ARBA" id="ARBA00023125"/>
    </source>
</evidence>
<keyword evidence="3 6" id="KW-0731">Sigma factor</keyword>
<dbReference type="GO" id="GO:0003677">
    <property type="term" value="F:DNA binding"/>
    <property type="evidence" value="ECO:0007669"/>
    <property type="project" value="UniProtKB-KW"/>
</dbReference>
<dbReference type="InterPro" id="IPR013324">
    <property type="entry name" value="RNA_pol_sigma_r3/r4-like"/>
</dbReference>
<gene>
    <name evidence="9" type="ORF">HNQ39_001686</name>
</gene>
<feature type="domain" description="RNA polymerase sigma factor 70 region 4 type 2" evidence="8">
    <location>
        <begin position="119"/>
        <end position="167"/>
    </location>
</feature>
<dbReference type="InterPro" id="IPR000838">
    <property type="entry name" value="RNA_pol_sigma70_ECF_CS"/>
</dbReference>
<evidence type="ECO:0000256" key="3">
    <source>
        <dbReference type="ARBA" id="ARBA00023082"/>
    </source>
</evidence>
<dbReference type="Pfam" id="PF08281">
    <property type="entry name" value="Sigma70_r4_2"/>
    <property type="match status" value="1"/>
</dbReference>
<dbReference type="InterPro" id="IPR036388">
    <property type="entry name" value="WH-like_DNA-bd_sf"/>
</dbReference>
<dbReference type="Pfam" id="PF04542">
    <property type="entry name" value="Sigma70_r2"/>
    <property type="match status" value="1"/>
</dbReference>
<dbReference type="InterPro" id="IPR013249">
    <property type="entry name" value="RNA_pol_sigma70_r4_t2"/>
</dbReference>
<dbReference type="CDD" id="cd06171">
    <property type="entry name" value="Sigma70_r4"/>
    <property type="match status" value="1"/>
</dbReference>
<evidence type="ECO:0000313" key="10">
    <source>
        <dbReference type="Proteomes" id="UP000520814"/>
    </source>
</evidence>
<dbReference type="InterPro" id="IPR013325">
    <property type="entry name" value="RNA_pol_sigma_r2"/>
</dbReference>
<keyword evidence="4 6" id="KW-0238">DNA-binding</keyword>
<dbReference type="Proteomes" id="UP000520814">
    <property type="component" value="Unassembled WGS sequence"/>
</dbReference>
<dbReference type="Gene3D" id="1.10.10.10">
    <property type="entry name" value="Winged helix-like DNA-binding domain superfamily/Winged helix DNA-binding domain"/>
    <property type="match status" value="1"/>
</dbReference>
<name>A0A7W9SNI4_ARMRO</name>
<dbReference type="PROSITE" id="PS01063">
    <property type="entry name" value="SIGMA70_ECF"/>
    <property type="match status" value="1"/>
</dbReference>
<accession>A0A7W9SNI4</accession>
<keyword evidence="2 6" id="KW-0805">Transcription regulation</keyword>
<evidence type="ECO:0000256" key="6">
    <source>
        <dbReference type="RuleBase" id="RU000716"/>
    </source>
</evidence>
<dbReference type="InterPro" id="IPR014284">
    <property type="entry name" value="RNA_pol_sigma-70_dom"/>
</dbReference>
<dbReference type="GO" id="GO:0016987">
    <property type="term" value="F:sigma factor activity"/>
    <property type="evidence" value="ECO:0007669"/>
    <property type="project" value="UniProtKB-KW"/>
</dbReference>